<dbReference type="PANTHER" id="PTHR30461">
    <property type="entry name" value="DNA-INVERTASE FROM LAMBDOID PROPHAGE"/>
    <property type="match status" value="1"/>
</dbReference>
<dbReference type="PANTHER" id="PTHR30461:SF2">
    <property type="entry name" value="SERINE RECOMBINASE PINE-RELATED"/>
    <property type="match status" value="1"/>
</dbReference>
<evidence type="ECO:0000256" key="3">
    <source>
        <dbReference type="SAM" id="MobiDB-lite"/>
    </source>
</evidence>
<name>H5XEX8_9PSEU</name>
<feature type="compositionally biased region" description="Polar residues" evidence="3">
    <location>
        <begin position="419"/>
        <end position="434"/>
    </location>
</feature>
<dbReference type="STRING" id="882082.SaccyDRAFT_1468"/>
<evidence type="ECO:0000259" key="4">
    <source>
        <dbReference type="PROSITE" id="PS51737"/>
    </source>
</evidence>
<dbReference type="Pfam" id="PF13408">
    <property type="entry name" value="Zn_ribbon_recom"/>
    <property type="match status" value="1"/>
</dbReference>
<feature type="region of interest" description="Disordered" evidence="3">
    <location>
        <begin position="416"/>
        <end position="436"/>
    </location>
</feature>
<keyword evidence="6" id="KW-1185">Reference proteome</keyword>
<dbReference type="SMART" id="SM00857">
    <property type="entry name" value="Resolvase"/>
    <property type="match status" value="1"/>
</dbReference>
<dbReference type="HOGENOM" id="CLU_010686_15_0_11"/>
<dbReference type="Pfam" id="PF00239">
    <property type="entry name" value="Resolvase"/>
    <property type="match status" value="1"/>
</dbReference>
<dbReference type="OrthoDB" id="4367319at2"/>
<gene>
    <name evidence="5" type="ORF">SaccyDRAFT_1468</name>
</gene>
<dbReference type="InterPro" id="IPR038109">
    <property type="entry name" value="DNA_bind_recomb_sf"/>
</dbReference>
<dbReference type="InterPro" id="IPR006119">
    <property type="entry name" value="Resolv_N"/>
</dbReference>
<sequence length="487" mass="55370">MRVLIAVRQSKRRELSESPDTQRRDIMAWADREGHEITGEAVDIGVSASVPPSRRPELGPWLTNPQKLAQWDIVAFWKIDRAVRSATHFYGDLVPMLTELGKSAVAVTEGVNTLTTSATELGFRVGMAQDELTKLRNRARASRRALRRTARYAGGPPPFGYYAVKTPEGYKLAIDPEAQEAIVSVISLLRQGYTLNYCTAYLNQEGVLTAWDRHAVRMGRRPKGRPWRRKTLHDTLRRRHLLGQYVYRGEVVRDDEGNPRMIGEPMLTRAEWDELQALINRPPKTYRVRGQSMLRGVAYCNGCGRPMVHHPGGEKDQRRYVCSVRTFPGVEDCWAAGYPAEALEDFVESAFLDDYGDLPVIEVDAVPVLDHSARLAEIAEAMDQLETDRYIRGRFTGDDGERRFHRLYSSLEAERDELTAQQSTTPGVRSTPTGKTYRDLWEAADNEERGEILRKFGVYVMAQWRKTRGDLPLAVYTHLYFPLADEL</sequence>
<dbReference type="eggNOG" id="COG1961">
    <property type="taxonomic scope" value="Bacteria"/>
</dbReference>
<evidence type="ECO:0000256" key="1">
    <source>
        <dbReference type="ARBA" id="ARBA00023125"/>
    </source>
</evidence>
<dbReference type="EMBL" id="CM001440">
    <property type="protein sequence ID" value="EHR60372.1"/>
    <property type="molecule type" value="Genomic_DNA"/>
</dbReference>
<evidence type="ECO:0000256" key="2">
    <source>
        <dbReference type="ARBA" id="ARBA00023172"/>
    </source>
</evidence>
<dbReference type="InterPro" id="IPR050639">
    <property type="entry name" value="SSR_resolvase"/>
</dbReference>
<dbReference type="RefSeq" id="WP_005454923.1">
    <property type="nucleotide sequence ID" value="NZ_CM001440.1"/>
</dbReference>
<evidence type="ECO:0000313" key="5">
    <source>
        <dbReference type="EMBL" id="EHR60372.1"/>
    </source>
</evidence>
<protein>
    <submittedName>
        <fullName evidence="5">Site-specific recombinase, DNA invertase Pin</fullName>
    </submittedName>
</protein>
<keyword evidence="2" id="KW-0233">DNA recombination</keyword>
<dbReference type="Pfam" id="PF07508">
    <property type="entry name" value="Recombinase"/>
    <property type="match status" value="1"/>
</dbReference>
<dbReference type="PROSITE" id="PS51737">
    <property type="entry name" value="RECOMBINASE_DNA_BIND"/>
    <property type="match status" value="1"/>
</dbReference>
<evidence type="ECO:0000313" key="6">
    <source>
        <dbReference type="Proteomes" id="UP000002791"/>
    </source>
</evidence>
<accession>H5XEX8</accession>
<organism evidence="5 6">
    <name type="scientific">Saccharomonospora cyanea NA-134</name>
    <dbReference type="NCBI Taxonomy" id="882082"/>
    <lineage>
        <taxon>Bacteria</taxon>
        <taxon>Bacillati</taxon>
        <taxon>Actinomycetota</taxon>
        <taxon>Actinomycetes</taxon>
        <taxon>Pseudonocardiales</taxon>
        <taxon>Pseudonocardiaceae</taxon>
        <taxon>Saccharomonospora</taxon>
    </lineage>
</organism>
<dbReference type="Gene3D" id="3.40.50.1390">
    <property type="entry name" value="Resolvase, N-terminal catalytic domain"/>
    <property type="match status" value="1"/>
</dbReference>
<reference evidence="5 6" key="1">
    <citation type="submission" date="2011-11" db="EMBL/GenBank/DDBJ databases">
        <title>The Noncontiguous Finished sequence of Saccharomonospora cyanea NA-134.</title>
        <authorList>
            <consortium name="US DOE Joint Genome Institute"/>
            <person name="Lucas S."/>
            <person name="Han J."/>
            <person name="Lapidus A."/>
            <person name="Cheng J.-F."/>
            <person name="Goodwin L."/>
            <person name="Pitluck S."/>
            <person name="Peters L."/>
            <person name="Ovchinnikova G."/>
            <person name="Lu M."/>
            <person name="Detter J.C."/>
            <person name="Han C."/>
            <person name="Tapia R."/>
            <person name="Land M."/>
            <person name="Hauser L."/>
            <person name="Kyrpides N."/>
            <person name="Ivanova N."/>
            <person name="Pagani I."/>
            <person name="Brambilla E.-M."/>
            <person name="Klenk H.-P."/>
            <person name="Woyke T."/>
        </authorList>
    </citation>
    <scope>NUCLEOTIDE SEQUENCE [LARGE SCALE GENOMIC DNA]</scope>
    <source>
        <strain evidence="5 6">NA-134</strain>
    </source>
</reference>
<dbReference type="CDD" id="cd00338">
    <property type="entry name" value="Ser_Recombinase"/>
    <property type="match status" value="1"/>
</dbReference>
<dbReference type="InterPro" id="IPR036162">
    <property type="entry name" value="Resolvase-like_N_sf"/>
</dbReference>
<dbReference type="InterPro" id="IPR011109">
    <property type="entry name" value="DNA_bind_recombinase_dom"/>
</dbReference>
<dbReference type="SUPFAM" id="SSF53041">
    <property type="entry name" value="Resolvase-like"/>
    <property type="match status" value="1"/>
</dbReference>
<dbReference type="InterPro" id="IPR025827">
    <property type="entry name" value="Zn_ribbon_recom_dom"/>
</dbReference>
<dbReference type="GO" id="GO:0003677">
    <property type="term" value="F:DNA binding"/>
    <property type="evidence" value="ECO:0007669"/>
    <property type="project" value="UniProtKB-KW"/>
</dbReference>
<proteinExistence type="predicted"/>
<dbReference type="GO" id="GO:0000150">
    <property type="term" value="F:DNA strand exchange activity"/>
    <property type="evidence" value="ECO:0007669"/>
    <property type="project" value="InterPro"/>
</dbReference>
<dbReference type="AlphaFoldDB" id="H5XEX8"/>
<dbReference type="Proteomes" id="UP000002791">
    <property type="component" value="Chromosome"/>
</dbReference>
<feature type="domain" description="Recombinase" evidence="4">
    <location>
        <begin position="158"/>
        <end position="285"/>
    </location>
</feature>
<dbReference type="Gene3D" id="3.90.1750.20">
    <property type="entry name" value="Putative Large Serine Recombinase, Chain B, Domain 2"/>
    <property type="match status" value="1"/>
</dbReference>
<keyword evidence="1" id="KW-0238">DNA-binding</keyword>